<reference evidence="2" key="1">
    <citation type="submission" date="2021-02" db="EMBL/GenBank/DDBJ databases">
        <authorList>
            <person name="Nowell W R."/>
        </authorList>
    </citation>
    <scope>NUCLEOTIDE SEQUENCE</scope>
</reference>
<evidence type="ECO:0000313" key="1">
    <source>
        <dbReference type="EMBL" id="CAF1484701.1"/>
    </source>
</evidence>
<evidence type="ECO:0000313" key="2">
    <source>
        <dbReference type="EMBL" id="CAF4155424.1"/>
    </source>
</evidence>
<comment type="caution">
    <text evidence="2">The sequence shown here is derived from an EMBL/GenBank/DDBJ whole genome shotgun (WGS) entry which is preliminary data.</text>
</comment>
<accession>A0A819YLS9</accession>
<dbReference type="Proteomes" id="UP000663860">
    <property type="component" value="Unassembled WGS sequence"/>
</dbReference>
<name>A0A819YLS9_9BILA</name>
<organism evidence="2 3">
    <name type="scientific">Adineta steineri</name>
    <dbReference type="NCBI Taxonomy" id="433720"/>
    <lineage>
        <taxon>Eukaryota</taxon>
        <taxon>Metazoa</taxon>
        <taxon>Spiralia</taxon>
        <taxon>Gnathifera</taxon>
        <taxon>Rotifera</taxon>
        <taxon>Eurotatoria</taxon>
        <taxon>Bdelloidea</taxon>
        <taxon>Adinetida</taxon>
        <taxon>Adinetidae</taxon>
        <taxon>Adineta</taxon>
    </lineage>
</organism>
<dbReference type="AlphaFoldDB" id="A0A819YLS9"/>
<gene>
    <name evidence="1" type="ORF">IZO911_LOCUS44170</name>
    <name evidence="2" type="ORF">KXQ929_LOCUS37503</name>
</gene>
<protein>
    <submittedName>
        <fullName evidence="2">Uncharacterized protein</fullName>
    </submittedName>
</protein>
<sequence>MEDTHEIKNEGHVVLIAPPFFGHIIPLLDFAKLLSAYYRVTVIVSASKLDTLKQRGLAFEDDNKKLVHAHSGIDLIGIFDHNDEDYEVSSI</sequence>
<proteinExistence type="predicted"/>
<dbReference type="EMBL" id="CAJOBB010006250">
    <property type="protein sequence ID" value="CAF4155424.1"/>
    <property type="molecule type" value="Genomic_DNA"/>
</dbReference>
<dbReference type="Proteomes" id="UP000663868">
    <property type="component" value="Unassembled WGS sequence"/>
</dbReference>
<evidence type="ECO:0000313" key="3">
    <source>
        <dbReference type="Proteomes" id="UP000663868"/>
    </source>
</evidence>
<dbReference type="EMBL" id="CAJNOE010002502">
    <property type="protein sequence ID" value="CAF1484701.1"/>
    <property type="molecule type" value="Genomic_DNA"/>
</dbReference>
<dbReference type="Gene3D" id="3.40.50.2000">
    <property type="entry name" value="Glycogen Phosphorylase B"/>
    <property type="match status" value="1"/>
</dbReference>
<dbReference type="SUPFAM" id="SSF53756">
    <property type="entry name" value="UDP-Glycosyltransferase/glycogen phosphorylase"/>
    <property type="match status" value="1"/>
</dbReference>